<evidence type="ECO:0000256" key="12">
    <source>
        <dbReference type="SAM" id="SignalP"/>
    </source>
</evidence>
<feature type="chain" id="PRO_5012602863" evidence="12">
    <location>
        <begin position="27"/>
        <end position="846"/>
    </location>
</feature>
<dbReference type="Pfam" id="PF07715">
    <property type="entry name" value="Plug"/>
    <property type="match status" value="1"/>
</dbReference>
<dbReference type="RefSeq" id="WP_088474302.1">
    <property type="nucleotide sequence ID" value="NZ_NISJ01000015.1"/>
</dbReference>
<evidence type="ECO:0000256" key="8">
    <source>
        <dbReference type="ARBA" id="ARBA00023136"/>
    </source>
</evidence>
<keyword evidence="3 10" id="KW-1134">Transmembrane beta strand</keyword>
<evidence type="ECO:0000256" key="3">
    <source>
        <dbReference type="ARBA" id="ARBA00022452"/>
    </source>
</evidence>
<keyword evidence="4" id="KW-0410">Iron transport</keyword>
<dbReference type="InterPro" id="IPR036942">
    <property type="entry name" value="Beta-barrel_TonB_sf"/>
</dbReference>
<keyword evidence="6" id="KW-0408">Iron</keyword>
<evidence type="ECO:0000256" key="6">
    <source>
        <dbReference type="ARBA" id="ARBA00023004"/>
    </source>
</evidence>
<reference evidence="14 15" key="1">
    <citation type="journal article" date="2002" name="Int. J. Syst. Evol. Microbiol.">
        <title>Sphingopyxis witflariensis sp. nov., isolated from activated sludge.</title>
        <authorList>
            <person name="Kampfer P."/>
            <person name="Witzenberger R."/>
            <person name="Denner E.B."/>
            <person name="Busse H.J."/>
            <person name="Neef A."/>
        </authorList>
    </citation>
    <scope>NUCLEOTIDE SEQUENCE [LARGE SCALE GENOMIC DNA]</scope>
    <source>
        <strain evidence="14 15">DSM 14551</strain>
    </source>
</reference>
<evidence type="ECO:0000256" key="9">
    <source>
        <dbReference type="ARBA" id="ARBA00023237"/>
    </source>
</evidence>
<evidence type="ECO:0000259" key="13">
    <source>
        <dbReference type="SMART" id="SM00965"/>
    </source>
</evidence>
<keyword evidence="14" id="KW-0675">Receptor</keyword>
<dbReference type="SMART" id="SM00965">
    <property type="entry name" value="STN"/>
    <property type="match status" value="1"/>
</dbReference>
<feature type="domain" description="Secretin/TonB short N-terminal" evidence="13">
    <location>
        <begin position="54"/>
        <end position="105"/>
    </location>
</feature>
<keyword evidence="4" id="KW-0406">Ion transport</keyword>
<dbReference type="Proteomes" id="UP000197097">
    <property type="component" value="Unassembled WGS sequence"/>
</dbReference>
<dbReference type="EMBL" id="NISJ01000015">
    <property type="protein sequence ID" value="OWQ91707.1"/>
    <property type="molecule type" value="Genomic_DNA"/>
</dbReference>
<dbReference type="PROSITE" id="PS51257">
    <property type="entry name" value="PROKAR_LIPOPROTEIN"/>
    <property type="match status" value="1"/>
</dbReference>
<dbReference type="PANTHER" id="PTHR47234:SF3">
    <property type="entry name" value="SECRETIN_TONB SHORT N-TERMINAL DOMAIN-CONTAINING PROTEIN"/>
    <property type="match status" value="1"/>
</dbReference>
<evidence type="ECO:0000256" key="2">
    <source>
        <dbReference type="ARBA" id="ARBA00022448"/>
    </source>
</evidence>
<dbReference type="Pfam" id="PF00593">
    <property type="entry name" value="TonB_dep_Rec_b-barrel"/>
    <property type="match status" value="1"/>
</dbReference>
<keyword evidence="8 10" id="KW-0472">Membrane</keyword>
<comment type="caution">
    <text evidence="14">The sequence shown here is derived from an EMBL/GenBank/DDBJ whole genome shotgun (WGS) entry which is preliminary data.</text>
</comment>
<evidence type="ECO:0000256" key="1">
    <source>
        <dbReference type="ARBA" id="ARBA00004571"/>
    </source>
</evidence>
<keyword evidence="2 10" id="KW-0813">Transport</keyword>
<dbReference type="InterPro" id="IPR012910">
    <property type="entry name" value="Plug_dom"/>
</dbReference>
<accession>A0A246JHJ2</accession>
<sequence length="846" mass="89574">MLKKSHSLVALLVGSAACLAPLTAQAIQEQRQSYDLPAQDLGDALRRVAAQADIELYASSRDLEGKAAPPLKGDLTAREAIEALLKDSGLTGRFESASAVIISHEAVAPDAASADAGPIIVTGSRIAGAPAAAPVIQVTSEDIRNAGQADLGEVARSLPQNFGGGHNPGIGSGQGAPNENVNVNGASSFNLRGIGPNATLTLLNGNRFAYSGASSVIDVSAIPVSAVERIEIVADGASAIYGADAVAGVVNILLKPDYDGVSAMARIGASTDGGNVQQQYGLLGGKAWASGGLLAAYDYSRSSSIRAGDRDYAGASHPDTMLFPAIWRHSLLMSGHQTLGPDITLAADLLYKKSRLHSVTGYAVDVPPDQLGLDNVSTSETFGIAPSLAADLGGDWRFKASGFFGTDRTGGYSDLFFGGERLTHLDKHFFNRNLALEAGFQGPLFSLPGGDVRIAFGAGARRNDFFAGSLTGDVDRRRDNLFAYGELLVPITQPAQEIAGLHRLSLTGALRFEDYSDARGIVTPKLGIVWEPVAILRLGASWGRSFKMPTLYQQYSGYSAILGRASRYGTGYPETANIVFAAGPDSRIGPERSENVTLSAQLTPARGLELTAAWYRIDYRDRVATPVASLLGVLDKPLYAGLVTLNPTAALLNEIIAGSLLGLENSSNRPYDPATTVAFIDNRDRNIARQRYSGVDVSMRYRIELDDGRELALSAAGSFLKSDQQLLPGATWTPLAGTIFHPSRFRGRAGLTYGNERFTLAAFVSHMSGLDDERQAVPVRIPAYNMLDLTARVQIAKGTEVSVAILNLLNAKPTAIATALASETPFDTTNYSPTGRFAGLTVRQEW</sequence>
<keyword evidence="5 10" id="KW-0812">Transmembrane</keyword>
<keyword evidence="9 10" id="KW-0998">Cell outer membrane</keyword>
<keyword evidence="15" id="KW-1185">Reference proteome</keyword>
<dbReference type="PROSITE" id="PS52016">
    <property type="entry name" value="TONB_DEPENDENT_REC_3"/>
    <property type="match status" value="1"/>
</dbReference>
<comment type="subcellular location">
    <subcellularLocation>
        <location evidence="1 10">Cell outer membrane</location>
        <topology evidence="1 10">Multi-pass membrane protein</topology>
    </subcellularLocation>
</comment>
<keyword evidence="12" id="KW-0732">Signal</keyword>
<dbReference type="OrthoDB" id="7051241at2"/>
<evidence type="ECO:0000313" key="15">
    <source>
        <dbReference type="Proteomes" id="UP000197097"/>
    </source>
</evidence>
<dbReference type="CDD" id="cd01347">
    <property type="entry name" value="ligand_gated_channel"/>
    <property type="match status" value="1"/>
</dbReference>
<dbReference type="PANTHER" id="PTHR47234">
    <property type="match status" value="1"/>
</dbReference>
<evidence type="ECO:0000256" key="4">
    <source>
        <dbReference type="ARBA" id="ARBA00022496"/>
    </source>
</evidence>
<feature type="signal peptide" evidence="12">
    <location>
        <begin position="1"/>
        <end position="26"/>
    </location>
</feature>
<dbReference type="Gene3D" id="2.40.170.20">
    <property type="entry name" value="TonB-dependent receptor, beta-barrel domain"/>
    <property type="match status" value="1"/>
</dbReference>
<name>A0A246JHJ2_9SPHN</name>
<protein>
    <submittedName>
        <fullName evidence="14">TonB-dependent receptor</fullName>
    </submittedName>
</protein>
<dbReference type="AlphaFoldDB" id="A0A246JHJ2"/>
<dbReference type="GO" id="GO:0009279">
    <property type="term" value="C:cell outer membrane"/>
    <property type="evidence" value="ECO:0007669"/>
    <property type="project" value="UniProtKB-SubCell"/>
</dbReference>
<evidence type="ECO:0000256" key="5">
    <source>
        <dbReference type="ARBA" id="ARBA00022692"/>
    </source>
</evidence>
<gene>
    <name evidence="14" type="ORF">CDQ91_19045</name>
</gene>
<evidence type="ECO:0000256" key="7">
    <source>
        <dbReference type="ARBA" id="ARBA00023077"/>
    </source>
</evidence>
<comment type="similarity">
    <text evidence="10 11">Belongs to the TonB-dependent receptor family.</text>
</comment>
<evidence type="ECO:0000313" key="14">
    <source>
        <dbReference type="EMBL" id="OWQ91707.1"/>
    </source>
</evidence>
<dbReference type="InterPro" id="IPR039426">
    <property type="entry name" value="TonB-dep_rcpt-like"/>
</dbReference>
<evidence type="ECO:0000256" key="10">
    <source>
        <dbReference type="PROSITE-ProRule" id="PRU01360"/>
    </source>
</evidence>
<dbReference type="Gene3D" id="3.55.50.30">
    <property type="match status" value="1"/>
</dbReference>
<keyword evidence="7 11" id="KW-0798">TonB box</keyword>
<dbReference type="InterPro" id="IPR011662">
    <property type="entry name" value="Secretin/TonB_short_N"/>
</dbReference>
<dbReference type="InterPro" id="IPR000531">
    <property type="entry name" value="Beta-barrel_TonB"/>
</dbReference>
<proteinExistence type="inferred from homology"/>
<dbReference type="GO" id="GO:0006826">
    <property type="term" value="P:iron ion transport"/>
    <property type="evidence" value="ECO:0007669"/>
    <property type="project" value="UniProtKB-KW"/>
</dbReference>
<dbReference type="SUPFAM" id="SSF56935">
    <property type="entry name" value="Porins"/>
    <property type="match status" value="1"/>
</dbReference>
<dbReference type="InterPro" id="IPR037066">
    <property type="entry name" value="Plug_dom_sf"/>
</dbReference>
<dbReference type="Gene3D" id="2.170.130.10">
    <property type="entry name" value="TonB-dependent receptor, plug domain"/>
    <property type="match status" value="1"/>
</dbReference>
<evidence type="ECO:0000256" key="11">
    <source>
        <dbReference type="RuleBase" id="RU003357"/>
    </source>
</evidence>
<organism evidence="14 15">
    <name type="scientific">Sphingopyxis witflariensis</name>
    <dbReference type="NCBI Taxonomy" id="173675"/>
    <lineage>
        <taxon>Bacteria</taxon>
        <taxon>Pseudomonadati</taxon>
        <taxon>Pseudomonadota</taxon>
        <taxon>Alphaproteobacteria</taxon>
        <taxon>Sphingomonadales</taxon>
        <taxon>Sphingomonadaceae</taxon>
        <taxon>Sphingopyxis</taxon>
    </lineage>
</organism>